<protein>
    <submittedName>
        <fullName evidence="2">Uncharacterized protein</fullName>
    </submittedName>
</protein>
<name>A0AAV2LNL6_KNICA</name>
<dbReference type="EMBL" id="OZ035826">
    <property type="protein sequence ID" value="CAL1603601.1"/>
    <property type="molecule type" value="Genomic_DNA"/>
</dbReference>
<organism evidence="2 3">
    <name type="scientific">Knipowitschia caucasica</name>
    <name type="common">Caucasian dwarf goby</name>
    <name type="synonym">Pomatoschistus caucasicus</name>
    <dbReference type="NCBI Taxonomy" id="637954"/>
    <lineage>
        <taxon>Eukaryota</taxon>
        <taxon>Metazoa</taxon>
        <taxon>Chordata</taxon>
        <taxon>Craniata</taxon>
        <taxon>Vertebrata</taxon>
        <taxon>Euteleostomi</taxon>
        <taxon>Actinopterygii</taxon>
        <taxon>Neopterygii</taxon>
        <taxon>Teleostei</taxon>
        <taxon>Neoteleostei</taxon>
        <taxon>Acanthomorphata</taxon>
        <taxon>Gobiaria</taxon>
        <taxon>Gobiiformes</taxon>
        <taxon>Gobioidei</taxon>
        <taxon>Gobiidae</taxon>
        <taxon>Gobiinae</taxon>
        <taxon>Knipowitschia</taxon>
    </lineage>
</organism>
<gene>
    <name evidence="2" type="ORF">KC01_LOCUS31260</name>
</gene>
<evidence type="ECO:0000313" key="3">
    <source>
        <dbReference type="Proteomes" id="UP001497482"/>
    </source>
</evidence>
<feature type="compositionally biased region" description="Basic and acidic residues" evidence="1">
    <location>
        <begin position="1"/>
        <end position="12"/>
    </location>
</feature>
<evidence type="ECO:0000256" key="1">
    <source>
        <dbReference type="SAM" id="MobiDB-lite"/>
    </source>
</evidence>
<dbReference type="AlphaFoldDB" id="A0AAV2LNL6"/>
<evidence type="ECO:0000313" key="2">
    <source>
        <dbReference type="EMBL" id="CAL1603601.1"/>
    </source>
</evidence>
<dbReference type="Proteomes" id="UP001497482">
    <property type="component" value="Chromosome 4"/>
</dbReference>
<feature type="region of interest" description="Disordered" evidence="1">
    <location>
        <begin position="1"/>
        <end position="86"/>
    </location>
</feature>
<accession>A0AAV2LNL6</accession>
<proteinExistence type="predicted"/>
<sequence length="86" mass="9277">MSGAACDDKQVERSSPNGTYESGVDGRRRRRREGDRCVHPTAAPDNTPLPLRAQAGAEDALHGGSGNRNAGDSTGFKCHWDLARER</sequence>
<keyword evidence="3" id="KW-1185">Reference proteome</keyword>
<reference evidence="2 3" key="1">
    <citation type="submission" date="2024-04" db="EMBL/GenBank/DDBJ databases">
        <authorList>
            <person name="Waldvogel A.-M."/>
            <person name="Schoenle A."/>
        </authorList>
    </citation>
    <scope>NUCLEOTIDE SEQUENCE [LARGE SCALE GENOMIC DNA]</scope>
</reference>